<dbReference type="Gene3D" id="3.40.50.300">
    <property type="entry name" value="P-loop containing nucleotide triphosphate hydrolases"/>
    <property type="match status" value="1"/>
</dbReference>
<dbReference type="InterPro" id="IPR007730">
    <property type="entry name" value="SPOR-like_dom"/>
</dbReference>
<evidence type="ECO:0000256" key="1">
    <source>
        <dbReference type="SAM" id="MobiDB-lite"/>
    </source>
</evidence>
<dbReference type="InterPro" id="IPR049945">
    <property type="entry name" value="AAA_22"/>
</dbReference>
<evidence type="ECO:0000313" key="3">
    <source>
        <dbReference type="EMBL" id="MBE9399146.1"/>
    </source>
</evidence>
<dbReference type="InterPro" id="IPR036680">
    <property type="entry name" value="SPOR-like_sf"/>
</dbReference>
<dbReference type="SMART" id="SM00382">
    <property type="entry name" value="AAA"/>
    <property type="match status" value="1"/>
</dbReference>
<dbReference type="Proteomes" id="UP000640333">
    <property type="component" value="Unassembled WGS sequence"/>
</dbReference>
<comment type="caution">
    <text evidence="3">The sequence shown here is derived from an EMBL/GenBank/DDBJ whole genome shotgun (WGS) entry which is preliminary data.</text>
</comment>
<dbReference type="InterPro" id="IPR003593">
    <property type="entry name" value="AAA+_ATPase"/>
</dbReference>
<dbReference type="Gene3D" id="3.30.70.1070">
    <property type="entry name" value="Sporulation related repeat"/>
    <property type="match status" value="1"/>
</dbReference>
<evidence type="ECO:0000259" key="2">
    <source>
        <dbReference type="PROSITE" id="PS51724"/>
    </source>
</evidence>
<dbReference type="PANTHER" id="PTHR35894">
    <property type="entry name" value="GENERAL SECRETION PATHWAY PROTEIN A-RELATED"/>
    <property type="match status" value="1"/>
</dbReference>
<dbReference type="InterPro" id="IPR027417">
    <property type="entry name" value="P-loop_NTPase"/>
</dbReference>
<dbReference type="CDD" id="cd00009">
    <property type="entry name" value="AAA"/>
    <property type="match status" value="1"/>
</dbReference>
<feature type="region of interest" description="Disordered" evidence="1">
    <location>
        <begin position="450"/>
        <end position="470"/>
    </location>
</feature>
<dbReference type="GO" id="GO:0042834">
    <property type="term" value="F:peptidoglycan binding"/>
    <property type="evidence" value="ECO:0007669"/>
    <property type="project" value="InterPro"/>
</dbReference>
<feature type="compositionally biased region" description="Basic and acidic residues" evidence="1">
    <location>
        <begin position="318"/>
        <end position="330"/>
    </location>
</feature>
<protein>
    <submittedName>
        <fullName evidence="3">AAA family ATPase</fullName>
    </submittedName>
</protein>
<dbReference type="Pfam" id="PF05036">
    <property type="entry name" value="SPOR"/>
    <property type="match status" value="1"/>
</dbReference>
<dbReference type="SUPFAM" id="SSF52540">
    <property type="entry name" value="P-loop containing nucleoside triphosphate hydrolases"/>
    <property type="match status" value="1"/>
</dbReference>
<reference evidence="3" key="1">
    <citation type="submission" date="2020-10" db="EMBL/GenBank/DDBJ databases">
        <title>Bacterium isolated from coastal waters sediment.</title>
        <authorList>
            <person name="Chen R.-J."/>
            <person name="Lu D.-C."/>
            <person name="Zhu K.-L."/>
            <person name="Du Z.-J."/>
        </authorList>
    </citation>
    <scope>NUCLEOTIDE SEQUENCE</scope>
    <source>
        <strain evidence="3">N1Y112</strain>
    </source>
</reference>
<gene>
    <name evidence="3" type="ORF">IOQ59_17940</name>
</gene>
<organism evidence="3 4">
    <name type="scientific">Pontibacterium sinense</name>
    <dbReference type="NCBI Taxonomy" id="2781979"/>
    <lineage>
        <taxon>Bacteria</taxon>
        <taxon>Pseudomonadati</taxon>
        <taxon>Pseudomonadota</taxon>
        <taxon>Gammaproteobacteria</taxon>
        <taxon>Oceanospirillales</taxon>
        <taxon>Oceanospirillaceae</taxon>
        <taxon>Pontibacterium</taxon>
    </lineage>
</organism>
<dbReference type="Pfam" id="PF13401">
    <property type="entry name" value="AAA_22"/>
    <property type="match status" value="1"/>
</dbReference>
<dbReference type="InterPro" id="IPR052026">
    <property type="entry name" value="ExeA_AAA_ATPase_DNA-bind"/>
</dbReference>
<accession>A0A8J7K855</accession>
<proteinExistence type="predicted"/>
<keyword evidence="4" id="KW-1185">Reference proteome</keyword>
<dbReference type="PROSITE" id="PS51724">
    <property type="entry name" value="SPOR"/>
    <property type="match status" value="1"/>
</dbReference>
<feature type="region of interest" description="Disordered" evidence="1">
    <location>
        <begin position="308"/>
        <end position="360"/>
    </location>
</feature>
<feature type="domain" description="SPOR" evidence="2">
    <location>
        <begin position="671"/>
        <end position="746"/>
    </location>
</feature>
<dbReference type="SUPFAM" id="SSF110997">
    <property type="entry name" value="Sporulation related repeat"/>
    <property type="match status" value="1"/>
</dbReference>
<evidence type="ECO:0000313" key="4">
    <source>
        <dbReference type="Proteomes" id="UP000640333"/>
    </source>
</evidence>
<sequence>MYEEFYGLNRRPFENTPNPEFFFASKQHREALAALIYGIKQSKGFMLVTGEVGSGKTFLIQSLKYELEEENHIILEVATPWITPEELFAELPQKLGMDMDPEWGSLVFQAKLKEQLERLHEQGRRVLVILDEAQQLPERTLEGIRLLSNFENENAKLIQIIFLGQNELNDILGRYSMRQIRQRITLSRSLGYFNETETRRYIEHRLSVSGCTEPVFNDDALSLIFKKSHGSPRLVNLICDNCLITGYAHFARTIDAHVVREVLSDLPSVHSGAYDYDQAPPPAEEEQPLRVMAEAESSVDEKQAVGNVQAAPTPVYEADSRAEIRDKDQSQSKPVTESAFAVPEPLPDYDEDEIKPRERKSSGVLSRYGLWLVLIATVVVSWYAARWYETRQKETVVETEQPVTTPSLESIPVNAVQPALEPQKQLTWDDDPVMADEDAGVVHVPAEPVAEPSLSSITPEPPREQPLPSTVVPTADTAFEREPSQQPYKSALERYSAGTTSNDGLSLFERLRQEANVSDVRAKPIERQAMDVKVEPRVKSETVKPVVMAQKKPPVVTNIAKTSAPVVPVRVDGRAQVGVLEGVVVSSRRAKRYESGETIPYPFSQSALTKSLVRFVEGATVSQLARAKYTTWNDTVQDMVRALNPKLKSLDRVYTKNINLPDISREDLIVNDGGRGWFVYAGTVTSRLKANNLYESFVAMGEPADMEVTRNAERRIYRVYMGPYDTRDQAVVQFNAVDLTHMPYLQ</sequence>
<dbReference type="RefSeq" id="WP_193954838.1">
    <property type="nucleotide sequence ID" value="NZ_JADEYS010000022.1"/>
</dbReference>
<dbReference type="PANTHER" id="PTHR35894:SF1">
    <property type="entry name" value="PHOSPHORIBULOKINASE _ URIDINE KINASE FAMILY"/>
    <property type="match status" value="1"/>
</dbReference>
<dbReference type="GO" id="GO:0016887">
    <property type="term" value="F:ATP hydrolysis activity"/>
    <property type="evidence" value="ECO:0007669"/>
    <property type="project" value="InterPro"/>
</dbReference>
<name>A0A8J7K855_9GAMM</name>
<dbReference type="AlphaFoldDB" id="A0A8J7K855"/>
<dbReference type="EMBL" id="JADEYS010000022">
    <property type="protein sequence ID" value="MBE9399146.1"/>
    <property type="molecule type" value="Genomic_DNA"/>
</dbReference>